<feature type="compositionally biased region" description="Basic and acidic residues" evidence="8">
    <location>
        <begin position="170"/>
        <end position="286"/>
    </location>
</feature>
<evidence type="ECO:0000313" key="11">
    <source>
        <dbReference type="EMBL" id="TWW57038.1"/>
    </source>
</evidence>
<dbReference type="Pfam" id="PF07766">
    <property type="entry name" value="LETM1_RBD"/>
    <property type="match status" value="1"/>
</dbReference>
<dbReference type="PANTHER" id="PTHR14009:SF13">
    <property type="entry name" value="LETM1 DOMAIN-CONTAINING PROTEIN 1"/>
    <property type="match status" value="1"/>
</dbReference>
<feature type="region of interest" description="Disordered" evidence="8">
    <location>
        <begin position="1"/>
        <end position="313"/>
    </location>
</feature>
<accession>A0A5C6MRQ3</accession>
<keyword evidence="12" id="KW-1185">Reference proteome</keyword>
<sequence length="623" mass="73620">MRGTKRRKQQWGREGEERRGEERRGEERRGEEEEGRERREERRGGEGGGERRRGEEGRGGEERRGEERRGEETRRGGERRRRGEERRGGERGRGEERRREEGREGEERRGGEKKRGEKERRGRGEKERRGQGGEERREGEERGEERRGEERRGGGEERRRERERRRRERRRGEERKGGERRGEERGVERGEERRGGEGRGGEERRREERRRGKEGREEERREGEEGGGEERRGGEGRGEERRRGEKERRKGEGRGGERGEERRRRRGEERRGEERRGEERRGEGRRGSHGPPGLQRPVRSSLSRHYSSSSVRRSLGRYVQTRLQRLNSKYESFLKMRFPRFYQLYHTFMEGFKLLFHDAKEVQRIKTKMITSGVQFQDLPYRDMEKLRQVRRDLIKAIPLVLISIPPLANYLVFLMMYFFPRQILIPQFWTPRQQVEFRGVYHSLRARHHWPVIAGLQNTGRRIKEGQLQGRLLDLCAKLQSGQHPAVSEILAVRGLFSKRALAIKRMKADHMRHISPLLFLTPRLPGFLVGRRLNSHALELLQLDRALARLGPPQLTDSEIREACYLRGINSYGLHINQCREWLSQWLQVSSSLNDRELSLLLHSLVFLSANYPTGSSQLRN</sequence>
<gene>
    <name evidence="11" type="ORF">D4764_08G0010250</name>
</gene>
<feature type="compositionally biased region" description="Low complexity" evidence="8">
    <location>
        <begin position="298"/>
        <end position="313"/>
    </location>
</feature>
<feature type="domain" description="Letm1 RBD" evidence="10">
    <location>
        <begin position="443"/>
        <end position="623"/>
    </location>
</feature>
<dbReference type="EMBL" id="RHFK02000021">
    <property type="protein sequence ID" value="TWW57038.1"/>
    <property type="molecule type" value="Genomic_DNA"/>
</dbReference>
<dbReference type="GO" id="GO:0030003">
    <property type="term" value="P:intracellular monoatomic cation homeostasis"/>
    <property type="evidence" value="ECO:0007669"/>
    <property type="project" value="TreeGrafter"/>
</dbReference>
<evidence type="ECO:0000259" key="10">
    <source>
        <dbReference type="PROSITE" id="PS51758"/>
    </source>
</evidence>
<evidence type="ECO:0000256" key="5">
    <source>
        <dbReference type="ARBA" id="ARBA00023128"/>
    </source>
</evidence>
<evidence type="ECO:0000256" key="2">
    <source>
        <dbReference type="ARBA" id="ARBA00022692"/>
    </source>
</evidence>
<dbReference type="PROSITE" id="PS51758">
    <property type="entry name" value="LETM1_RBD"/>
    <property type="match status" value="1"/>
</dbReference>
<dbReference type="Proteomes" id="UP000324091">
    <property type="component" value="Chromosome 8"/>
</dbReference>
<evidence type="ECO:0000256" key="4">
    <source>
        <dbReference type="ARBA" id="ARBA00022989"/>
    </source>
</evidence>
<keyword evidence="2 9" id="KW-0812">Transmembrane</keyword>
<evidence type="ECO:0000256" key="3">
    <source>
        <dbReference type="ARBA" id="ARBA00022792"/>
    </source>
</evidence>
<dbReference type="InterPro" id="IPR033122">
    <property type="entry name" value="LETM1-like_RBD"/>
</dbReference>
<dbReference type="InterPro" id="IPR044202">
    <property type="entry name" value="LETM1/MDM38-like"/>
</dbReference>
<name>A0A5C6MRQ3_9TELE</name>
<keyword evidence="6 9" id="KW-0472">Membrane</keyword>
<evidence type="ECO:0000256" key="6">
    <source>
        <dbReference type="ARBA" id="ARBA00023136"/>
    </source>
</evidence>
<keyword evidence="4 9" id="KW-1133">Transmembrane helix</keyword>
<proteinExistence type="predicted"/>
<dbReference type="PANTHER" id="PTHR14009">
    <property type="entry name" value="LEUCINE ZIPPER-EF-HAND CONTAINING TRANSMEMBRANE PROTEIN"/>
    <property type="match status" value="1"/>
</dbReference>
<evidence type="ECO:0000256" key="7">
    <source>
        <dbReference type="PROSITE-ProRule" id="PRU01094"/>
    </source>
</evidence>
<evidence type="ECO:0000256" key="8">
    <source>
        <dbReference type="SAM" id="MobiDB-lite"/>
    </source>
</evidence>
<reference evidence="11 12" key="1">
    <citation type="submission" date="2019-04" db="EMBL/GenBank/DDBJ databases">
        <title>Chromosome genome assembly for Takifugu flavidus.</title>
        <authorList>
            <person name="Xiao S."/>
        </authorList>
    </citation>
    <scope>NUCLEOTIDE SEQUENCE [LARGE SCALE GENOMIC DNA]</scope>
    <source>
        <strain evidence="11">HTHZ2018</strain>
        <tissue evidence="11">Muscle</tissue>
    </source>
</reference>
<keyword evidence="5 7" id="KW-0496">Mitochondrion</keyword>
<evidence type="ECO:0000313" key="12">
    <source>
        <dbReference type="Proteomes" id="UP000324091"/>
    </source>
</evidence>
<protein>
    <submittedName>
        <fullName evidence="11">LETM1 domain-containing protein 1</fullName>
    </submittedName>
</protein>
<dbReference type="GO" id="GO:0005743">
    <property type="term" value="C:mitochondrial inner membrane"/>
    <property type="evidence" value="ECO:0007669"/>
    <property type="project" value="UniProtKB-SubCell"/>
</dbReference>
<organism evidence="11 12">
    <name type="scientific">Takifugu flavidus</name>
    <name type="common">sansaifugu</name>
    <dbReference type="NCBI Taxonomy" id="433684"/>
    <lineage>
        <taxon>Eukaryota</taxon>
        <taxon>Metazoa</taxon>
        <taxon>Chordata</taxon>
        <taxon>Craniata</taxon>
        <taxon>Vertebrata</taxon>
        <taxon>Euteleostomi</taxon>
        <taxon>Actinopterygii</taxon>
        <taxon>Neopterygii</taxon>
        <taxon>Teleostei</taxon>
        <taxon>Neoteleostei</taxon>
        <taxon>Acanthomorphata</taxon>
        <taxon>Eupercaria</taxon>
        <taxon>Tetraodontiformes</taxon>
        <taxon>Tetradontoidea</taxon>
        <taxon>Tetraodontidae</taxon>
        <taxon>Takifugu</taxon>
    </lineage>
</organism>
<feature type="compositionally biased region" description="Basic and acidic residues" evidence="8">
    <location>
        <begin position="11"/>
        <end position="160"/>
    </location>
</feature>
<dbReference type="AlphaFoldDB" id="A0A5C6MRQ3"/>
<feature type="compositionally biased region" description="Basic residues" evidence="8">
    <location>
        <begin position="1"/>
        <end position="10"/>
    </location>
</feature>
<keyword evidence="3" id="KW-0999">Mitochondrion inner membrane</keyword>
<evidence type="ECO:0000256" key="1">
    <source>
        <dbReference type="ARBA" id="ARBA00004434"/>
    </source>
</evidence>
<dbReference type="GO" id="GO:0043022">
    <property type="term" value="F:ribosome binding"/>
    <property type="evidence" value="ECO:0007669"/>
    <property type="project" value="InterPro"/>
</dbReference>
<comment type="caution">
    <text evidence="11">The sequence shown here is derived from an EMBL/GenBank/DDBJ whole genome shotgun (WGS) entry which is preliminary data.</text>
</comment>
<feature type="transmembrane region" description="Helical" evidence="9">
    <location>
        <begin position="394"/>
        <end position="420"/>
    </location>
</feature>
<comment type="subcellular location">
    <subcellularLocation>
        <location evidence="1">Mitochondrion inner membrane</location>
        <topology evidence="1">Single-pass membrane protein</topology>
    </subcellularLocation>
</comment>
<evidence type="ECO:0000256" key="9">
    <source>
        <dbReference type="SAM" id="Phobius"/>
    </source>
</evidence>